<keyword evidence="5" id="KW-0119">Carbohydrate metabolism</keyword>
<dbReference type="SUPFAM" id="SSF88713">
    <property type="entry name" value="Glycoside hydrolase/deacetylase"/>
    <property type="match status" value="1"/>
</dbReference>
<evidence type="ECO:0000256" key="4">
    <source>
        <dbReference type="ARBA" id="ARBA00022842"/>
    </source>
</evidence>
<comment type="cofactor">
    <cofactor evidence="1">
        <name>Mg(2+)</name>
        <dbReference type="ChEBI" id="CHEBI:18420"/>
    </cofactor>
</comment>
<keyword evidence="7" id="KW-1185">Reference proteome</keyword>
<evidence type="ECO:0000256" key="2">
    <source>
        <dbReference type="ARBA" id="ARBA00022723"/>
    </source>
</evidence>
<sequence>MNTAQRLGFGKEDKLLIVNADDFGLCRSVNETIVEMLAEKTICSTTVMMNCSWSAEAISLVRHTIPNADVGVHWTLTSEWPNYKWGPICRGRSMSSLSGADGWFPETIADAERRADPEEVRHELIAQTEAALRAGVAITHADNHMGSLYGFHSGKDLLPIAFDICARYHLPFRLPRRLLPIGGRVISTELIERAKARVSQAEDRGIVLPDYVLGPEYALNAGESYDSVKREGIDLIRGLLPGVTEWISHPARSTDELRAFHGHPDKREMEVDFWRDKEVRATLREEKITLIGWRDLQQLQMSLSG</sequence>
<dbReference type="PANTHER" id="PTHR31609:SF1">
    <property type="entry name" value="CARBOHYDRATE DEACETYLASE"/>
    <property type="match status" value="1"/>
</dbReference>
<dbReference type="Proteomes" id="UP000515679">
    <property type="component" value="Chromosome"/>
</dbReference>
<dbReference type="Pfam" id="PF04794">
    <property type="entry name" value="YdjC"/>
    <property type="match status" value="1"/>
</dbReference>
<evidence type="ECO:0000256" key="3">
    <source>
        <dbReference type="ARBA" id="ARBA00022801"/>
    </source>
</evidence>
<dbReference type="InterPro" id="IPR011330">
    <property type="entry name" value="Glyco_hydro/deAcase_b/a-brl"/>
</dbReference>
<dbReference type="RefSeq" id="WP_182300868.1">
    <property type="nucleotide sequence ID" value="NZ_CP041969.1"/>
</dbReference>
<dbReference type="CDD" id="cd10802">
    <property type="entry name" value="YdjC_TTHB029_like"/>
    <property type="match status" value="1"/>
</dbReference>
<dbReference type="GO" id="GO:0005975">
    <property type="term" value="P:carbohydrate metabolic process"/>
    <property type="evidence" value="ECO:0007669"/>
    <property type="project" value="InterPro"/>
</dbReference>
<dbReference type="GO" id="GO:0019213">
    <property type="term" value="F:deacetylase activity"/>
    <property type="evidence" value="ECO:0007669"/>
    <property type="project" value="TreeGrafter"/>
</dbReference>
<evidence type="ECO:0000256" key="1">
    <source>
        <dbReference type="ARBA" id="ARBA00001946"/>
    </source>
</evidence>
<evidence type="ECO:0000313" key="7">
    <source>
        <dbReference type="Proteomes" id="UP000515679"/>
    </source>
</evidence>
<accession>A0A7G5C5Y6</accession>
<dbReference type="AlphaFoldDB" id="A0A7G5C5Y6"/>
<keyword evidence="3" id="KW-0378">Hydrolase</keyword>
<dbReference type="PANTHER" id="PTHR31609">
    <property type="entry name" value="YDJC DEACETYLASE FAMILY MEMBER"/>
    <property type="match status" value="1"/>
</dbReference>
<keyword evidence="2" id="KW-0479">Metal-binding</keyword>
<protein>
    <submittedName>
        <fullName evidence="6">ChbG/HpnK family deacetylase</fullName>
    </submittedName>
</protein>
<gene>
    <name evidence="6" type="ORF">FPL14_28200</name>
</gene>
<keyword evidence="4" id="KW-0460">Magnesium</keyword>
<dbReference type="EMBL" id="CP041969">
    <property type="protein sequence ID" value="QMV44620.1"/>
    <property type="molecule type" value="Genomic_DNA"/>
</dbReference>
<dbReference type="GO" id="GO:0016787">
    <property type="term" value="F:hydrolase activity"/>
    <property type="evidence" value="ECO:0007669"/>
    <property type="project" value="UniProtKB-KW"/>
</dbReference>
<name>A0A7G5C5Y6_9BACL</name>
<dbReference type="InterPro" id="IPR006879">
    <property type="entry name" value="YdjC-like"/>
</dbReference>
<evidence type="ECO:0000256" key="5">
    <source>
        <dbReference type="ARBA" id="ARBA00023277"/>
    </source>
</evidence>
<organism evidence="6 7">
    <name type="scientific">Cohnella cholangitidis</name>
    <dbReference type="NCBI Taxonomy" id="2598458"/>
    <lineage>
        <taxon>Bacteria</taxon>
        <taxon>Bacillati</taxon>
        <taxon>Bacillota</taxon>
        <taxon>Bacilli</taxon>
        <taxon>Bacillales</taxon>
        <taxon>Paenibacillaceae</taxon>
        <taxon>Cohnella</taxon>
    </lineage>
</organism>
<dbReference type="Gene3D" id="3.20.20.370">
    <property type="entry name" value="Glycoside hydrolase/deacetylase"/>
    <property type="match status" value="1"/>
</dbReference>
<proteinExistence type="predicted"/>
<dbReference type="KEGG" id="cchl:FPL14_28200"/>
<dbReference type="GO" id="GO:0046872">
    <property type="term" value="F:metal ion binding"/>
    <property type="evidence" value="ECO:0007669"/>
    <property type="project" value="UniProtKB-KW"/>
</dbReference>
<evidence type="ECO:0000313" key="6">
    <source>
        <dbReference type="EMBL" id="QMV44620.1"/>
    </source>
</evidence>
<reference evidence="6 7" key="1">
    <citation type="submission" date="2019-07" db="EMBL/GenBank/DDBJ databases">
        <authorList>
            <person name="Kim J.K."/>
            <person name="Cheong H.-M."/>
            <person name="Choi Y."/>
            <person name="Hwang K.J."/>
            <person name="Lee S."/>
            <person name="Choi C."/>
        </authorList>
    </citation>
    <scope>NUCLEOTIDE SEQUENCE [LARGE SCALE GENOMIC DNA]</scope>
    <source>
        <strain evidence="6 7">KS 22</strain>
    </source>
</reference>